<evidence type="ECO:0000313" key="1">
    <source>
        <dbReference type="EMBL" id="GFP96747.1"/>
    </source>
</evidence>
<gene>
    <name evidence="1" type="ORF">PHJA_001818800</name>
</gene>
<dbReference type="SUPFAM" id="SSF52317">
    <property type="entry name" value="Class I glutamine amidotransferase-like"/>
    <property type="match status" value="1"/>
</dbReference>
<dbReference type="Proteomes" id="UP000653305">
    <property type="component" value="Unassembled WGS sequence"/>
</dbReference>
<dbReference type="InterPro" id="IPR029062">
    <property type="entry name" value="Class_I_gatase-like"/>
</dbReference>
<accession>A0A830C7R0</accession>
<evidence type="ECO:0000313" key="2">
    <source>
        <dbReference type="Proteomes" id="UP000653305"/>
    </source>
</evidence>
<dbReference type="PANTHER" id="PTHR42695">
    <property type="entry name" value="GLUTAMINE AMIDOTRANSFERASE YLR126C-RELATED"/>
    <property type="match status" value="1"/>
</dbReference>
<organism evidence="1 2">
    <name type="scientific">Phtheirospermum japonicum</name>
    <dbReference type="NCBI Taxonomy" id="374723"/>
    <lineage>
        <taxon>Eukaryota</taxon>
        <taxon>Viridiplantae</taxon>
        <taxon>Streptophyta</taxon>
        <taxon>Embryophyta</taxon>
        <taxon>Tracheophyta</taxon>
        <taxon>Spermatophyta</taxon>
        <taxon>Magnoliopsida</taxon>
        <taxon>eudicotyledons</taxon>
        <taxon>Gunneridae</taxon>
        <taxon>Pentapetalae</taxon>
        <taxon>asterids</taxon>
        <taxon>lamiids</taxon>
        <taxon>Lamiales</taxon>
        <taxon>Orobanchaceae</taxon>
        <taxon>Orobanchaceae incertae sedis</taxon>
        <taxon>Phtheirospermum</taxon>
    </lineage>
</organism>
<proteinExistence type="predicted"/>
<sequence length="279" mass="32047">MVVSQHSSRNLVPSKKAKITKWEMYKEMVPGPHDLEIKTKSPKELYMFTNDTSDYAWYSTRYILGRALGGRIDRNTTGWDIEITKVNLQTSQFTSLKLPASISIIECHRDEVCEFPPKAEILARSNKNRIEMFTYGDHVMGIQGHPEYNKDIVLHLIDRLFNRNIIKMLNYLNCVCVLALSPWETIGSVGVHNFMLCKKPKTENSIEGEKSTVALSRKGSGIFKFLRLWFLRVSMRRVALTISAIRDDDERSMDVSKLYMSNSFVVLRKNGKDEGKNVS</sequence>
<dbReference type="GO" id="GO:0005829">
    <property type="term" value="C:cytosol"/>
    <property type="evidence" value="ECO:0007669"/>
    <property type="project" value="TreeGrafter"/>
</dbReference>
<dbReference type="EMBL" id="BMAC01000454">
    <property type="protein sequence ID" value="GFP96747.1"/>
    <property type="molecule type" value="Genomic_DNA"/>
</dbReference>
<protein>
    <submittedName>
        <fullName evidence="1">Beta-galactosidase 14</fullName>
    </submittedName>
</protein>
<keyword evidence="2" id="KW-1185">Reference proteome</keyword>
<dbReference type="PANTHER" id="PTHR42695:SF13">
    <property type="entry name" value="GLUTAMINE AMIDOTRANSFERASE CLASS-I FAMILY PROTEIN, EXPRESSED"/>
    <property type="match status" value="1"/>
</dbReference>
<reference evidence="1" key="1">
    <citation type="submission" date="2020-07" db="EMBL/GenBank/DDBJ databases">
        <title>Ethylene signaling mediates host invasion by parasitic plants.</title>
        <authorList>
            <person name="Yoshida S."/>
        </authorList>
    </citation>
    <scope>NUCLEOTIDE SEQUENCE</scope>
    <source>
        <strain evidence="1">Okayama</strain>
    </source>
</reference>
<comment type="caution">
    <text evidence="1">The sequence shown here is derived from an EMBL/GenBank/DDBJ whole genome shotgun (WGS) entry which is preliminary data.</text>
</comment>
<dbReference type="InterPro" id="IPR044992">
    <property type="entry name" value="ChyE-like"/>
</dbReference>
<dbReference type="AlphaFoldDB" id="A0A830C7R0"/>
<name>A0A830C7R0_9LAMI</name>
<dbReference type="OrthoDB" id="92161at2759"/>
<dbReference type="Gene3D" id="3.40.50.880">
    <property type="match status" value="1"/>
</dbReference>